<keyword evidence="2" id="KW-0175">Coiled coil</keyword>
<feature type="region of interest" description="Disordered" evidence="3">
    <location>
        <begin position="1"/>
        <end position="107"/>
    </location>
</feature>
<keyword evidence="1" id="KW-0862">Zinc</keyword>
<reference evidence="7" key="3">
    <citation type="submission" date="2025-04" db="UniProtKB">
        <authorList>
            <consortium name="RefSeq"/>
        </authorList>
    </citation>
    <scope>IDENTIFICATION</scope>
    <source>
        <strain evidence="7">CBS 304.34</strain>
    </source>
</reference>
<feature type="compositionally biased region" description="Low complexity" evidence="3">
    <location>
        <begin position="305"/>
        <end position="314"/>
    </location>
</feature>
<accession>A0A6A6Y7G9</accession>
<evidence type="ECO:0000313" key="6">
    <source>
        <dbReference type="Proteomes" id="UP000504636"/>
    </source>
</evidence>
<sequence>MSENAFTPRRGSKRLRHTGSAADIDDIDMSYGRLSRPSSVDSFKPRSEPLLTREWSTPSRPESLLGQEDSRAMEDTSSPEVHAALSSHGQDSFTTKAPSMHTDNESAPTRLMSEGYQSAFTPTTTTLGYQIAMTPMPADPNNRQYPSQTRPNPSDYRPLDYYPGFRRPNHPLPQQPRPIAVQHGANVPYQPFPLTTHPFQPSPFLDLNLPKYFTVEPLTCFFWRTRKDGCKYSADECQFAHWDTGFNAPPPKDFDLGLARRELKKERPAIANRRAGDGQFGSPSQSTSHVYPAPPQQPQMPNLYQTVQQLQQAQHSPYSPPQHSGSPPNAYQHPPPPFGRYPGQYSSPPHHPPHLAQHFGSQVSPYQHHPLGLHHHQQLRRDEEPLERRQRLIGEKERQLRQWEERLRQWEARLRQREEKLCEREERSREREGK</sequence>
<dbReference type="Proteomes" id="UP000504636">
    <property type="component" value="Unplaced"/>
</dbReference>
<feature type="zinc finger region" description="C3H1-type" evidence="1">
    <location>
        <begin position="219"/>
        <end position="244"/>
    </location>
</feature>
<dbReference type="OrthoDB" id="1918685at2759"/>
<evidence type="ECO:0000256" key="3">
    <source>
        <dbReference type="SAM" id="MobiDB-lite"/>
    </source>
</evidence>
<organism evidence="5">
    <name type="scientific">Mytilinidion resinicola</name>
    <dbReference type="NCBI Taxonomy" id="574789"/>
    <lineage>
        <taxon>Eukaryota</taxon>
        <taxon>Fungi</taxon>
        <taxon>Dikarya</taxon>
        <taxon>Ascomycota</taxon>
        <taxon>Pezizomycotina</taxon>
        <taxon>Dothideomycetes</taxon>
        <taxon>Pleosporomycetidae</taxon>
        <taxon>Mytilinidiales</taxon>
        <taxon>Mytilinidiaceae</taxon>
        <taxon>Mytilinidion</taxon>
    </lineage>
</organism>
<name>A0A6A6Y7G9_9PEZI</name>
<proteinExistence type="predicted"/>
<keyword evidence="6" id="KW-1185">Reference proteome</keyword>
<gene>
    <name evidence="5 7" type="ORF">BDZ99DRAFT_575600</name>
</gene>
<keyword evidence="1" id="KW-0863">Zinc-finger</keyword>
<evidence type="ECO:0000259" key="4">
    <source>
        <dbReference type="PROSITE" id="PS50103"/>
    </source>
</evidence>
<dbReference type="RefSeq" id="XP_033570888.1">
    <property type="nucleotide sequence ID" value="XM_033728490.1"/>
</dbReference>
<evidence type="ECO:0000313" key="7">
    <source>
        <dbReference type="RefSeq" id="XP_033570888.1"/>
    </source>
</evidence>
<feature type="compositionally biased region" description="Polar residues" evidence="3">
    <location>
        <begin position="87"/>
        <end position="97"/>
    </location>
</feature>
<keyword evidence="1" id="KW-0479">Metal-binding</keyword>
<evidence type="ECO:0000256" key="2">
    <source>
        <dbReference type="SAM" id="Coils"/>
    </source>
</evidence>
<evidence type="ECO:0000256" key="1">
    <source>
        <dbReference type="PROSITE-ProRule" id="PRU00723"/>
    </source>
</evidence>
<dbReference type="GeneID" id="54469383"/>
<reference evidence="7" key="2">
    <citation type="submission" date="2020-04" db="EMBL/GenBank/DDBJ databases">
        <authorList>
            <consortium name="NCBI Genome Project"/>
        </authorList>
    </citation>
    <scope>NUCLEOTIDE SEQUENCE</scope>
    <source>
        <strain evidence="7">CBS 304.34</strain>
    </source>
</reference>
<dbReference type="AlphaFoldDB" id="A0A6A6Y7G9"/>
<dbReference type="GO" id="GO:0008270">
    <property type="term" value="F:zinc ion binding"/>
    <property type="evidence" value="ECO:0007669"/>
    <property type="project" value="UniProtKB-KW"/>
</dbReference>
<feature type="compositionally biased region" description="Polar residues" evidence="3">
    <location>
        <begin position="315"/>
        <end position="329"/>
    </location>
</feature>
<feature type="domain" description="C3H1-type" evidence="4">
    <location>
        <begin position="219"/>
        <end position="244"/>
    </location>
</feature>
<dbReference type="PROSITE" id="PS50103">
    <property type="entry name" value="ZF_C3H1"/>
    <property type="match status" value="1"/>
</dbReference>
<reference evidence="5 7" key="1">
    <citation type="journal article" date="2020" name="Stud. Mycol.">
        <title>101 Dothideomycetes genomes: a test case for predicting lifestyles and emergence of pathogens.</title>
        <authorList>
            <person name="Haridas S."/>
            <person name="Albert R."/>
            <person name="Binder M."/>
            <person name="Bloem J."/>
            <person name="Labutti K."/>
            <person name="Salamov A."/>
            <person name="Andreopoulos B."/>
            <person name="Baker S."/>
            <person name="Barry K."/>
            <person name="Bills G."/>
            <person name="Bluhm B."/>
            <person name="Cannon C."/>
            <person name="Castanera R."/>
            <person name="Culley D."/>
            <person name="Daum C."/>
            <person name="Ezra D."/>
            <person name="Gonzalez J."/>
            <person name="Henrissat B."/>
            <person name="Kuo A."/>
            <person name="Liang C."/>
            <person name="Lipzen A."/>
            <person name="Lutzoni F."/>
            <person name="Magnuson J."/>
            <person name="Mondo S."/>
            <person name="Nolan M."/>
            <person name="Ohm R."/>
            <person name="Pangilinan J."/>
            <person name="Park H.-J."/>
            <person name="Ramirez L."/>
            <person name="Alfaro M."/>
            <person name="Sun H."/>
            <person name="Tritt A."/>
            <person name="Yoshinaga Y."/>
            <person name="Zwiers L.-H."/>
            <person name="Turgeon B."/>
            <person name="Goodwin S."/>
            <person name="Spatafora J."/>
            <person name="Crous P."/>
            <person name="Grigoriev I."/>
        </authorList>
    </citation>
    <scope>NUCLEOTIDE SEQUENCE</scope>
    <source>
        <strain evidence="5 7">CBS 304.34</strain>
    </source>
</reference>
<feature type="coiled-coil region" evidence="2">
    <location>
        <begin position="386"/>
        <end position="420"/>
    </location>
</feature>
<dbReference type="InterPro" id="IPR000571">
    <property type="entry name" value="Znf_CCCH"/>
</dbReference>
<protein>
    <recommendedName>
        <fullName evidence="4">C3H1-type domain-containing protein</fullName>
    </recommendedName>
</protein>
<evidence type="ECO:0000313" key="5">
    <source>
        <dbReference type="EMBL" id="KAF2803924.1"/>
    </source>
</evidence>
<feature type="region of interest" description="Disordered" evidence="3">
    <location>
        <begin position="267"/>
        <end position="386"/>
    </location>
</feature>
<dbReference type="EMBL" id="MU003715">
    <property type="protein sequence ID" value="KAF2803924.1"/>
    <property type="molecule type" value="Genomic_DNA"/>
</dbReference>